<name>A0ABN3J770_9ACTN</name>
<keyword evidence="1" id="KW-0472">Membrane</keyword>
<feature type="signal peptide" evidence="2">
    <location>
        <begin position="1"/>
        <end position="20"/>
    </location>
</feature>
<feature type="chain" id="PRO_5046138451" description="LPXTG cell wall anchor domain-containing protein" evidence="2">
    <location>
        <begin position="21"/>
        <end position="146"/>
    </location>
</feature>
<dbReference type="RefSeq" id="WP_344590527.1">
    <property type="nucleotide sequence ID" value="NZ_BAAARW010000012.1"/>
</dbReference>
<reference evidence="3 4" key="1">
    <citation type="journal article" date="2019" name="Int. J. Syst. Evol. Microbiol.">
        <title>The Global Catalogue of Microorganisms (GCM) 10K type strain sequencing project: providing services to taxonomists for standard genome sequencing and annotation.</title>
        <authorList>
            <consortium name="The Broad Institute Genomics Platform"/>
            <consortium name="The Broad Institute Genome Sequencing Center for Infectious Disease"/>
            <person name="Wu L."/>
            <person name="Ma J."/>
        </authorList>
    </citation>
    <scope>NUCLEOTIDE SEQUENCE [LARGE SCALE GENOMIC DNA]</scope>
    <source>
        <strain evidence="3 4">JCM 3325</strain>
    </source>
</reference>
<keyword evidence="2" id="KW-0732">Signal</keyword>
<keyword evidence="1" id="KW-1133">Transmembrane helix</keyword>
<feature type="transmembrane region" description="Helical" evidence="1">
    <location>
        <begin position="118"/>
        <end position="137"/>
    </location>
</feature>
<evidence type="ECO:0000256" key="1">
    <source>
        <dbReference type="SAM" id="Phobius"/>
    </source>
</evidence>
<evidence type="ECO:0008006" key="5">
    <source>
        <dbReference type="Google" id="ProtNLM"/>
    </source>
</evidence>
<evidence type="ECO:0000256" key="2">
    <source>
        <dbReference type="SAM" id="SignalP"/>
    </source>
</evidence>
<comment type="caution">
    <text evidence="3">The sequence shown here is derived from an EMBL/GenBank/DDBJ whole genome shotgun (WGS) entry which is preliminary data.</text>
</comment>
<sequence length="146" mass="14778">MAAAGVAGAATMALAAPAMAAPEETVNPDPAHRGQQISVKLTHPCSAQAGSLRSTAFEEVRFSGSNTEVTATIKPDAELKKHSISENCPDFVRTHYVTVVPKGGAKTGIGGAGDGTDVALTGVGVTLILGAGGFMALRFRRGDAES</sequence>
<evidence type="ECO:0000313" key="3">
    <source>
        <dbReference type="EMBL" id="GAA2423660.1"/>
    </source>
</evidence>
<keyword evidence="1" id="KW-0812">Transmembrane</keyword>
<evidence type="ECO:0000313" key="4">
    <source>
        <dbReference type="Proteomes" id="UP001501231"/>
    </source>
</evidence>
<dbReference type="Proteomes" id="UP001501231">
    <property type="component" value="Unassembled WGS sequence"/>
</dbReference>
<accession>A0ABN3J770</accession>
<keyword evidence="4" id="KW-1185">Reference proteome</keyword>
<protein>
    <recommendedName>
        <fullName evidence="5">LPXTG cell wall anchor domain-containing protein</fullName>
    </recommendedName>
</protein>
<proteinExistence type="predicted"/>
<gene>
    <name evidence="3" type="ORF">GCM10010191_39680</name>
</gene>
<organism evidence="3 4">
    <name type="scientific">Actinomadura vinacea</name>
    <dbReference type="NCBI Taxonomy" id="115336"/>
    <lineage>
        <taxon>Bacteria</taxon>
        <taxon>Bacillati</taxon>
        <taxon>Actinomycetota</taxon>
        <taxon>Actinomycetes</taxon>
        <taxon>Streptosporangiales</taxon>
        <taxon>Thermomonosporaceae</taxon>
        <taxon>Actinomadura</taxon>
    </lineage>
</organism>
<dbReference type="EMBL" id="BAAARW010000012">
    <property type="protein sequence ID" value="GAA2423660.1"/>
    <property type="molecule type" value="Genomic_DNA"/>
</dbReference>